<gene>
    <name evidence="1" type="ORF">OHV25_38160</name>
</gene>
<sequence length="79" mass="8021">MFLDTASASLAAPTGVVFSDGTAIVGAGASASAGRTEFDQPGCPAMEGYCGLTDTAWERIKDLLPRRAVAASISAGRTR</sequence>
<evidence type="ECO:0000313" key="1">
    <source>
        <dbReference type="EMBL" id="WTU44985.1"/>
    </source>
</evidence>
<name>A0AAU2HCD5_9ACTN</name>
<organism evidence="1">
    <name type="scientific">Streptomyces sp. NBC_00060</name>
    <dbReference type="NCBI Taxonomy" id="2975636"/>
    <lineage>
        <taxon>Bacteria</taxon>
        <taxon>Bacillati</taxon>
        <taxon>Actinomycetota</taxon>
        <taxon>Actinomycetes</taxon>
        <taxon>Kitasatosporales</taxon>
        <taxon>Streptomycetaceae</taxon>
        <taxon>Streptomyces</taxon>
    </lineage>
</organism>
<protein>
    <submittedName>
        <fullName evidence="1">Uncharacterized protein</fullName>
    </submittedName>
</protein>
<accession>A0AAU2HCD5</accession>
<dbReference type="EMBL" id="CP108253">
    <property type="protein sequence ID" value="WTU44985.1"/>
    <property type="molecule type" value="Genomic_DNA"/>
</dbReference>
<proteinExistence type="predicted"/>
<dbReference type="AlphaFoldDB" id="A0AAU2HCD5"/>
<reference evidence="1" key="1">
    <citation type="submission" date="2022-10" db="EMBL/GenBank/DDBJ databases">
        <title>The complete genomes of actinobacterial strains from the NBC collection.</title>
        <authorList>
            <person name="Joergensen T.S."/>
            <person name="Alvarez Arevalo M."/>
            <person name="Sterndorff E.B."/>
            <person name="Faurdal D."/>
            <person name="Vuksanovic O."/>
            <person name="Mourched A.-S."/>
            <person name="Charusanti P."/>
            <person name="Shaw S."/>
            <person name="Blin K."/>
            <person name="Weber T."/>
        </authorList>
    </citation>
    <scope>NUCLEOTIDE SEQUENCE</scope>
    <source>
        <strain evidence="1">NBC_00060</strain>
    </source>
</reference>